<dbReference type="EMBL" id="STGY01000044">
    <property type="protein sequence ID" value="THV41411.1"/>
    <property type="molecule type" value="Genomic_DNA"/>
</dbReference>
<evidence type="ECO:0000313" key="2">
    <source>
        <dbReference type="EMBL" id="THV41411.1"/>
    </source>
</evidence>
<reference evidence="2 3" key="2">
    <citation type="submission" date="2019-05" db="EMBL/GenBank/DDBJ databases">
        <title>Glycomyces buryatensis sp. nov.</title>
        <authorList>
            <person name="Nikitina E."/>
        </authorList>
    </citation>
    <scope>NUCLEOTIDE SEQUENCE [LARGE SCALE GENOMIC DNA]</scope>
    <source>
        <strain evidence="2 3">18</strain>
    </source>
</reference>
<feature type="compositionally biased region" description="Basic and acidic residues" evidence="1">
    <location>
        <begin position="258"/>
        <end position="278"/>
    </location>
</feature>
<dbReference type="OrthoDB" id="5232878at2"/>
<dbReference type="Proteomes" id="UP000308760">
    <property type="component" value="Unassembled WGS sequence"/>
</dbReference>
<feature type="compositionally biased region" description="Basic and acidic residues" evidence="1">
    <location>
        <begin position="62"/>
        <end position="92"/>
    </location>
</feature>
<evidence type="ECO:0000256" key="1">
    <source>
        <dbReference type="SAM" id="MobiDB-lite"/>
    </source>
</evidence>
<accession>A0A4S8QCV6</accession>
<protein>
    <submittedName>
        <fullName evidence="2">Uncharacterized protein</fullName>
    </submittedName>
</protein>
<dbReference type="RefSeq" id="WP_136534681.1">
    <property type="nucleotide sequence ID" value="NZ_STGY01000044.1"/>
</dbReference>
<keyword evidence="3" id="KW-1185">Reference proteome</keyword>
<dbReference type="AlphaFoldDB" id="A0A4S8QCV6"/>
<reference evidence="3" key="1">
    <citation type="submission" date="2019-04" db="EMBL/GenBank/DDBJ databases">
        <title>Nocardioides xinjiangensis sp. nov.</title>
        <authorList>
            <person name="Liu S."/>
        </authorList>
    </citation>
    <scope>NUCLEOTIDE SEQUENCE [LARGE SCALE GENOMIC DNA]</scope>
    <source>
        <strain evidence="3">18</strain>
    </source>
</reference>
<comment type="caution">
    <text evidence="2">The sequence shown here is derived from an EMBL/GenBank/DDBJ whole genome shotgun (WGS) entry which is preliminary data.</text>
</comment>
<gene>
    <name evidence="2" type="ORF">FAB82_11465</name>
</gene>
<evidence type="ECO:0000313" key="3">
    <source>
        <dbReference type="Proteomes" id="UP000308760"/>
    </source>
</evidence>
<name>A0A4S8QCV6_9ACTN</name>
<feature type="region of interest" description="Disordered" evidence="1">
    <location>
        <begin position="1"/>
        <end position="197"/>
    </location>
</feature>
<sequence>MATTTIRYSGVPGNGHHAADFDRDAAAYAYPEQGIHNPSAPEETPGARRYDPDSYDPSIPDSDPRSPRYEPPHLRHRPGDTWEIGGKPHDPADPGAFGTPGWRPDPRTGRHRRGELPDPPPPVADSGQDRPPVDPAPEAADERRPSPSPRPPARQRFWEDSTEPLRFVGDNKPRHPDQPGNNRPARLGRLGDDEPPHRFNKLREDAWDRYLIDSQPLYEAHSIKPVAAMERCVRPWLAVWAFVLRVIGAAKHGAHGARPSERHQRSEQSGERNTERHGGLRRWRTPPFPYRTDADTSPHMAQWERAFDTTRGLGGAVAS</sequence>
<organism evidence="2 3">
    <name type="scientific">Glycomyces buryatensis</name>
    <dbReference type="NCBI Taxonomy" id="2570927"/>
    <lineage>
        <taxon>Bacteria</taxon>
        <taxon>Bacillati</taxon>
        <taxon>Actinomycetota</taxon>
        <taxon>Actinomycetes</taxon>
        <taxon>Glycomycetales</taxon>
        <taxon>Glycomycetaceae</taxon>
        <taxon>Glycomyces</taxon>
    </lineage>
</organism>
<feature type="region of interest" description="Disordered" evidence="1">
    <location>
        <begin position="252"/>
        <end position="300"/>
    </location>
</feature>
<proteinExistence type="predicted"/>